<feature type="transmembrane region" description="Helical" evidence="7">
    <location>
        <begin position="375"/>
        <end position="396"/>
    </location>
</feature>
<name>A0ABP7TEX9_9BACT</name>
<evidence type="ECO:0000256" key="6">
    <source>
        <dbReference type="ARBA" id="ARBA00038076"/>
    </source>
</evidence>
<evidence type="ECO:0000256" key="4">
    <source>
        <dbReference type="ARBA" id="ARBA00022989"/>
    </source>
</evidence>
<reference evidence="11" key="1">
    <citation type="journal article" date="2019" name="Int. J. Syst. Evol. Microbiol.">
        <title>The Global Catalogue of Microorganisms (GCM) 10K type strain sequencing project: providing services to taxonomists for standard genome sequencing and annotation.</title>
        <authorList>
            <consortium name="The Broad Institute Genomics Platform"/>
            <consortium name="The Broad Institute Genome Sequencing Center for Infectious Disease"/>
            <person name="Wu L."/>
            <person name="Ma J."/>
        </authorList>
    </citation>
    <scope>NUCLEOTIDE SEQUENCE [LARGE SCALE GENOMIC DNA]</scope>
    <source>
        <strain evidence="11">JCM 17225</strain>
    </source>
</reference>
<accession>A0ABP7TEX9</accession>
<evidence type="ECO:0000313" key="10">
    <source>
        <dbReference type="EMBL" id="GAA4025265.1"/>
    </source>
</evidence>
<evidence type="ECO:0000259" key="9">
    <source>
        <dbReference type="Pfam" id="PF12704"/>
    </source>
</evidence>
<comment type="similarity">
    <text evidence="6">Belongs to the ABC-4 integral membrane protein family.</text>
</comment>
<evidence type="ECO:0000256" key="1">
    <source>
        <dbReference type="ARBA" id="ARBA00004651"/>
    </source>
</evidence>
<keyword evidence="2" id="KW-1003">Cell membrane</keyword>
<evidence type="ECO:0000256" key="3">
    <source>
        <dbReference type="ARBA" id="ARBA00022692"/>
    </source>
</evidence>
<evidence type="ECO:0000256" key="2">
    <source>
        <dbReference type="ARBA" id="ARBA00022475"/>
    </source>
</evidence>
<feature type="transmembrane region" description="Helical" evidence="7">
    <location>
        <begin position="332"/>
        <end position="355"/>
    </location>
</feature>
<proteinExistence type="inferred from homology"/>
<protein>
    <submittedName>
        <fullName evidence="10">ABC transporter permease</fullName>
    </submittedName>
</protein>
<feature type="domain" description="MacB-like periplasmic core" evidence="9">
    <location>
        <begin position="20"/>
        <end position="238"/>
    </location>
</feature>
<dbReference type="InterPro" id="IPR050250">
    <property type="entry name" value="Macrolide_Exporter_MacB"/>
</dbReference>
<comment type="caution">
    <text evidence="10">The sequence shown here is derived from an EMBL/GenBank/DDBJ whole genome shotgun (WGS) entry which is preliminary data.</text>
</comment>
<evidence type="ECO:0000256" key="5">
    <source>
        <dbReference type="ARBA" id="ARBA00023136"/>
    </source>
</evidence>
<keyword evidence="3 7" id="KW-0812">Transmembrane</keyword>
<dbReference type="PANTHER" id="PTHR30572">
    <property type="entry name" value="MEMBRANE COMPONENT OF TRANSPORTER-RELATED"/>
    <property type="match status" value="1"/>
</dbReference>
<evidence type="ECO:0000259" key="8">
    <source>
        <dbReference type="Pfam" id="PF02687"/>
    </source>
</evidence>
<gene>
    <name evidence="10" type="ORF">GCM10022409_06540</name>
</gene>
<organism evidence="10 11">
    <name type="scientific">Hymenobacter glaciei</name>
    <dbReference type="NCBI Taxonomy" id="877209"/>
    <lineage>
        <taxon>Bacteria</taxon>
        <taxon>Pseudomonadati</taxon>
        <taxon>Bacteroidota</taxon>
        <taxon>Cytophagia</taxon>
        <taxon>Cytophagales</taxon>
        <taxon>Hymenobacteraceae</taxon>
        <taxon>Hymenobacter</taxon>
    </lineage>
</organism>
<dbReference type="Pfam" id="PF02687">
    <property type="entry name" value="FtsX"/>
    <property type="match status" value="1"/>
</dbReference>
<evidence type="ECO:0000313" key="11">
    <source>
        <dbReference type="Proteomes" id="UP001501469"/>
    </source>
</evidence>
<keyword evidence="4 7" id="KW-1133">Transmembrane helix</keyword>
<dbReference type="EMBL" id="BAABDK010000003">
    <property type="protein sequence ID" value="GAA4025265.1"/>
    <property type="molecule type" value="Genomic_DNA"/>
</dbReference>
<dbReference type="Proteomes" id="UP001501469">
    <property type="component" value="Unassembled WGS sequence"/>
</dbReference>
<comment type="subcellular location">
    <subcellularLocation>
        <location evidence="1">Cell membrane</location>
        <topology evidence="1">Multi-pass membrane protein</topology>
    </subcellularLocation>
</comment>
<feature type="domain" description="ABC3 transporter permease C-terminal" evidence="8">
    <location>
        <begin position="287"/>
        <end position="402"/>
    </location>
</feature>
<dbReference type="InterPro" id="IPR025857">
    <property type="entry name" value="MacB_PCD"/>
</dbReference>
<feature type="transmembrane region" description="Helical" evidence="7">
    <location>
        <begin position="280"/>
        <end position="301"/>
    </location>
</feature>
<dbReference type="Pfam" id="PF12704">
    <property type="entry name" value="MacB_PCD"/>
    <property type="match status" value="1"/>
</dbReference>
<dbReference type="InterPro" id="IPR003838">
    <property type="entry name" value="ABC3_permease_C"/>
</dbReference>
<dbReference type="PANTHER" id="PTHR30572:SF4">
    <property type="entry name" value="ABC TRANSPORTER PERMEASE YTRF"/>
    <property type="match status" value="1"/>
</dbReference>
<keyword evidence="11" id="KW-1185">Reference proteome</keyword>
<feature type="transmembrane region" description="Helical" evidence="7">
    <location>
        <begin position="21"/>
        <end position="41"/>
    </location>
</feature>
<keyword evidence="5 7" id="KW-0472">Membrane</keyword>
<sequence length="412" mass="43899">MLLNHLKMAWKVLQRRKFFTLLSLVGIGATLMSLLVAVALYDAAAGPHAPESHPDRLLTSTLMTLDMGGGPMRMRPSHWLLSKALAPVQGQATVAIASVDPMPVVAYVQGRKLPLNVKAADAGFWRVFDFQFLEGGPYTAGQRGEGIPAVISAHTARAYFGKARGVVGHTLVIDQKNYRVLGVVANVPAVRFHTYADVWVPFDPNAIDMQADNPFGTAEAVVLSPSPAALSAVAAAFQKGLSTVPVEKGMTVDMKLQPFAESVAGHVLAQYNWTKDPARLFRWLSGVAVALLLLLPALNLVTMNVSRLRERAAEIGVRKAFGATAGALASQFLIETLVLTLLGGVVGLVLATALLHGLGGRYLAAYGRIEPNLAVFGWALLGSLIFGLLSGAYPAWRMARLPAVEALRNAPG</sequence>
<evidence type="ECO:0000256" key="7">
    <source>
        <dbReference type="SAM" id="Phobius"/>
    </source>
</evidence>
<dbReference type="RefSeq" id="WP_345050231.1">
    <property type="nucleotide sequence ID" value="NZ_BAABDK010000003.1"/>
</dbReference>